<evidence type="ECO:0000256" key="1">
    <source>
        <dbReference type="ARBA" id="ARBA00022741"/>
    </source>
</evidence>
<evidence type="ECO:0000256" key="2">
    <source>
        <dbReference type="ARBA" id="ARBA00022840"/>
    </source>
</evidence>
<dbReference type="GO" id="GO:0015937">
    <property type="term" value="P:coenzyme A biosynthetic process"/>
    <property type="evidence" value="ECO:0007669"/>
    <property type="project" value="UniProtKB-UniRule"/>
</dbReference>
<comment type="subcellular location">
    <subcellularLocation>
        <location evidence="3">Cytoplasm</location>
    </subcellularLocation>
</comment>
<comment type="similarity">
    <text evidence="3">Belongs to the CoaE family.</text>
</comment>
<dbReference type="GO" id="GO:0004140">
    <property type="term" value="F:dephospho-CoA kinase activity"/>
    <property type="evidence" value="ECO:0007669"/>
    <property type="project" value="UniProtKB-UniRule"/>
</dbReference>
<comment type="function">
    <text evidence="3">Catalyzes the phosphorylation of the 3'-hydroxyl group of dephosphocoenzyme A to form coenzyme A.</text>
</comment>
<keyword evidence="1 3" id="KW-0547">Nucleotide-binding</keyword>
<dbReference type="CDD" id="cd02022">
    <property type="entry name" value="DPCK"/>
    <property type="match status" value="1"/>
</dbReference>
<dbReference type="HAMAP" id="MF_00376">
    <property type="entry name" value="Dephospho_CoA_kinase"/>
    <property type="match status" value="1"/>
</dbReference>
<dbReference type="RefSeq" id="WP_154527854.1">
    <property type="nucleotide sequence ID" value="NZ_VUNH01000001.1"/>
</dbReference>
<keyword evidence="6" id="KW-1185">Reference proteome</keyword>
<dbReference type="GO" id="GO:0005737">
    <property type="term" value="C:cytoplasm"/>
    <property type="evidence" value="ECO:0007669"/>
    <property type="project" value="UniProtKB-SubCell"/>
</dbReference>
<dbReference type="EC" id="2.7.1.24" evidence="3 4"/>
<dbReference type="UniPathway" id="UPA00241">
    <property type="reaction ID" value="UER00356"/>
</dbReference>
<dbReference type="GO" id="GO:0005524">
    <property type="term" value="F:ATP binding"/>
    <property type="evidence" value="ECO:0007669"/>
    <property type="project" value="UniProtKB-UniRule"/>
</dbReference>
<comment type="pathway">
    <text evidence="3">Cofactor biosynthesis; coenzyme A biosynthesis; CoA from (R)-pantothenate: step 5/5.</text>
</comment>
<dbReference type="PANTHER" id="PTHR10695:SF46">
    <property type="entry name" value="BIFUNCTIONAL COENZYME A SYNTHASE-RELATED"/>
    <property type="match status" value="1"/>
</dbReference>
<keyword evidence="3 5" id="KW-0808">Transferase</keyword>
<dbReference type="PANTHER" id="PTHR10695">
    <property type="entry name" value="DEPHOSPHO-COA KINASE-RELATED"/>
    <property type="match status" value="1"/>
</dbReference>
<organism evidence="5 6">
    <name type="scientific">Pyramidobacter porci</name>
    <dbReference type="NCBI Taxonomy" id="2605789"/>
    <lineage>
        <taxon>Bacteria</taxon>
        <taxon>Thermotogati</taxon>
        <taxon>Synergistota</taxon>
        <taxon>Synergistia</taxon>
        <taxon>Synergistales</taxon>
        <taxon>Dethiosulfovibrionaceae</taxon>
        <taxon>Pyramidobacter</taxon>
    </lineage>
</organism>
<evidence type="ECO:0000256" key="3">
    <source>
        <dbReference type="HAMAP-Rule" id="MF_00376"/>
    </source>
</evidence>
<dbReference type="Pfam" id="PF01121">
    <property type="entry name" value="CoaE"/>
    <property type="match status" value="1"/>
</dbReference>
<dbReference type="Proteomes" id="UP000473699">
    <property type="component" value="Unassembled WGS sequence"/>
</dbReference>
<reference evidence="5 6" key="1">
    <citation type="submission" date="2019-08" db="EMBL/GenBank/DDBJ databases">
        <title>In-depth cultivation of the pig gut microbiome towards novel bacterial diversity and tailored functional studies.</title>
        <authorList>
            <person name="Wylensek D."/>
            <person name="Hitch T.C.A."/>
            <person name="Clavel T."/>
        </authorList>
    </citation>
    <scope>NUCLEOTIDE SEQUENCE [LARGE SCALE GENOMIC DNA]</scope>
    <source>
        <strain evidence="5 6">SM-530-WT-4B</strain>
    </source>
</reference>
<keyword evidence="3 5" id="KW-0418">Kinase</keyword>
<dbReference type="InterPro" id="IPR001977">
    <property type="entry name" value="Depp_CoAkinase"/>
</dbReference>
<comment type="catalytic activity">
    <reaction evidence="3">
        <text>3'-dephospho-CoA + ATP = ADP + CoA + H(+)</text>
        <dbReference type="Rhea" id="RHEA:18245"/>
        <dbReference type="ChEBI" id="CHEBI:15378"/>
        <dbReference type="ChEBI" id="CHEBI:30616"/>
        <dbReference type="ChEBI" id="CHEBI:57287"/>
        <dbReference type="ChEBI" id="CHEBI:57328"/>
        <dbReference type="ChEBI" id="CHEBI:456216"/>
        <dbReference type="EC" id="2.7.1.24"/>
    </reaction>
</comment>
<keyword evidence="3" id="KW-0173">Coenzyme A biosynthesis</keyword>
<evidence type="ECO:0000313" key="6">
    <source>
        <dbReference type="Proteomes" id="UP000473699"/>
    </source>
</evidence>
<accession>A0A6L5Y908</accession>
<dbReference type="SUPFAM" id="SSF52540">
    <property type="entry name" value="P-loop containing nucleoside triphosphate hydrolases"/>
    <property type="match status" value="1"/>
</dbReference>
<dbReference type="EMBL" id="VUNH01000001">
    <property type="protein sequence ID" value="MST54736.1"/>
    <property type="molecule type" value="Genomic_DNA"/>
</dbReference>
<keyword evidence="3" id="KW-0963">Cytoplasm</keyword>
<name>A0A6L5Y908_9BACT</name>
<proteinExistence type="inferred from homology"/>
<sequence length="203" mass="22877">MATVVIALTGEPGAGKSTAAQWFRVHGAALLDADGIVRGLWDGGELPQKARARWGESVFGADGKIDRKAVSARVFADEKEYRWLCRATHPVVLARMKAALPEEGIVVAEIPMLFEAGRPDWVDKVLFMAAPPRLRAERNRFRGLDETELARRERFFMDRGRRMALSDWVVCNDGSVENLEAQLEKIWREIQALRSRREAQTDC</sequence>
<gene>
    <name evidence="3 5" type="primary">coaE</name>
    <name evidence="5" type="ORF">FYJ74_01525</name>
</gene>
<dbReference type="NCBIfam" id="TIGR00152">
    <property type="entry name" value="dephospho-CoA kinase"/>
    <property type="match status" value="1"/>
</dbReference>
<evidence type="ECO:0000256" key="4">
    <source>
        <dbReference type="NCBIfam" id="TIGR00152"/>
    </source>
</evidence>
<protein>
    <recommendedName>
        <fullName evidence="3 4">Dephospho-CoA kinase</fullName>
        <ecNumber evidence="3 4">2.7.1.24</ecNumber>
    </recommendedName>
    <alternativeName>
        <fullName evidence="3">Dephosphocoenzyme A kinase</fullName>
    </alternativeName>
</protein>
<dbReference type="InterPro" id="IPR027417">
    <property type="entry name" value="P-loop_NTPase"/>
</dbReference>
<dbReference type="AlphaFoldDB" id="A0A6L5Y908"/>
<keyword evidence="2 3" id="KW-0067">ATP-binding</keyword>
<dbReference type="PROSITE" id="PS51219">
    <property type="entry name" value="DPCK"/>
    <property type="match status" value="1"/>
</dbReference>
<feature type="binding site" evidence="3">
    <location>
        <begin position="13"/>
        <end position="18"/>
    </location>
    <ligand>
        <name>ATP</name>
        <dbReference type="ChEBI" id="CHEBI:30616"/>
    </ligand>
</feature>
<evidence type="ECO:0000313" key="5">
    <source>
        <dbReference type="EMBL" id="MST54736.1"/>
    </source>
</evidence>
<comment type="caution">
    <text evidence="5">The sequence shown here is derived from an EMBL/GenBank/DDBJ whole genome shotgun (WGS) entry which is preliminary data.</text>
</comment>
<dbReference type="Gene3D" id="3.40.50.300">
    <property type="entry name" value="P-loop containing nucleotide triphosphate hydrolases"/>
    <property type="match status" value="1"/>
</dbReference>